<dbReference type="PANTHER" id="PTHR30537">
    <property type="entry name" value="HTH-TYPE TRANSCRIPTIONAL REGULATOR"/>
    <property type="match status" value="1"/>
</dbReference>
<dbReference type="InterPro" id="IPR005119">
    <property type="entry name" value="LysR_subst-bd"/>
</dbReference>
<dbReference type="PRINTS" id="PR00039">
    <property type="entry name" value="HTHLYSR"/>
</dbReference>
<evidence type="ECO:0000256" key="3">
    <source>
        <dbReference type="ARBA" id="ARBA00023125"/>
    </source>
</evidence>
<sequence>MTPDQLDGVFVFVETVQAGSFARAAERLSVTRSAVGKAITRLEERLRVRLFHRSTRALGLTEDGRIYYESCQRALDELAAAESLLESGRKEVTGRLRVTLPVLFGRLCVAPVLLKWATLHPGLELELSMTDRPVDLIAEGYDLAIRNGVLKPDGTLRARRLLAQRKVLCAAPAYLAQRGTPTQIADLDSHEHLLYRRADFVHPIQYEAESGRLVEIAPRGRIRMDDLALIVEAAVAGMGVAWVPSWLVREHVATGALVPLLTDQRAVPLETSAVWAAHQQMPLRLRLAVDTLVAELPAMVPE</sequence>
<dbReference type="SUPFAM" id="SSF53850">
    <property type="entry name" value="Periplasmic binding protein-like II"/>
    <property type="match status" value="1"/>
</dbReference>
<comment type="similarity">
    <text evidence="1">Belongs to the LysR transcriptional regulatory family.</text>
</comment>
<dbReference type="Gene3D" id="3.40.190.290">
    <property type="match status" value="1"/>
</dbReference>
<dbReference type="Gene3D" id="1.10.10.10">
    <property type="entry name" value="Winged helix-like DNA-binding domain superfamily/Winged helix DNA-binding domain"/>
    <property type="match status" value="1"/>
</dbReference>
<evidence type="ECO:0000259" key="5">
    <source>
        <dbReference type="PROSITE" id="PS50931"/>
    </source>
</evidence>
<reference evidence="6 7" key="1">
    <citation type="submission" date="2024-04" db="EMBL/GenBank/DDBJ databases">
        <title>Novel species of the genus Ideonella isolated from streams.</title>
        <authorList>
            <person name="Lu H."/>
        </authorList>
    </citation>
    <scope>NUCLEOTIDE SEQUENCE [LARGE SCALE GENOMIC DNA]</scope>
    <source>
        <strain evidence="6 7">LYT19W</strain>
    </source>
</reference>
<dbReference type="SUPFAM" id="SSF46785">
    <property type="entry name" value="Winged helix' DNA-binding domain"/>
    <property type="match status" value="1"/>
</dbReference>
<dbReference type="Proteomes" id="UP001379945">
    <property type="component" value="Unassembled WGS sequence"/>
</dbReference>
<keyword evidence="4" id="KW-0804">Transcription</keyword>
<evidence type="ECO:0000256" key="1">
    <source>
        <dbReference type="ARBA" id="ARBA00009437"/>
    </source>
</evidence>
<proteinExistence type="inferred from homology"/>
<name>A0ABU9C7J0_9BURK</name>
<dbReference type="Pfam" id="PF03466">
    <property type="entry name" value="LysR_substrate"/>
    <property type="match status" value="1"/>
</dbReference>
<evidence type="ECO:0000313" key="6">
    <source>
        <dbReference type="EMBL" id="MEK8046230.1"/>
    </source>
</evidence>
<keyword evidence="3" id="KW-0238">DNA-binding</keyword>
<dbReference type="InterPro" id="IPR036390">
    <property type="entry name" value="WH_DNA-bd_sf"/>
</dbReference>
<dbReference type="PANTHER" id="PTHR30537:SF5">
    <property type="entry name" value="HTH-TYPE TRANSCRIPTIONAL ACTIVATOR TTDR-RELATED"/>
    <property type="match status" value="1"/>
</dbReference>
<accession>A0ABU9C7J0</accession>
<evidence type="ECO:0000256" key="4">
    <source>
        <dbReference type="ARBA" id="ARBA00023163"/>
    </source>
</evidence>
<feature type="domain" description="HTH lysR-type" evidence="5">
    <location>
        <begin position="1"/>
        <end position="61"/>
    </location>
</feature>
<evidence type="ECO:0000313" key="7">
    <source>
        <dbReference type="Proteomes" id="UP001379945"/>
    </source>
</evidence>
<dbReference type="RefSeq" id="WP_341398519.1">
    <property type="nucleotide sequence ID" value="NZ_JBBUTI010000005.1"/>
</dbReference>
<evidence type="ECO:0000256" key="2">
    <source>
        <dbReference type="ARBA" id="ARBA00023015"/>
    </source>
</evidence>
<comment type="caution">
    <text evidence="6">The sequence shown here is derived from an EMBL/GenBank/DDBJ whole genome shotgun (WGS) entry which is preliminary data.</text>
</comment>
<dbReference type="InterPro" id="IPR058163">
    <property type="entry name" value="LysR-type_TF_proteobact-type"/>
</dbReference>
<dbReference type="PROSITE" id="PS50931">
    <property type="entry name" value="HTH_LYSR"/>
    <property type="match status" value="1"/>
</dbReference>
<organism evidence="6 7">
    <name type="scientific">Ideonella margarita</name>
    <dbReference type="NCBI Taxonomy" id="2984191"/>
    <lineage>
        <taxon>Bacteria</taxon>
        <taxon>Pseudomonadati</taxon>
        <taxon>Pseudomonadota</taxon>
        <taxon>Betaproteobacteria</taxon>
        <taxon>Burkholderiales</taxon>
        <taxon>Sphaerotilaceae</taxon>
        <taxon>Ideonella</taxon>
    </lineage>
</organism>
<gene>
    <name evidence="6" type="ORF">AACH00_07750</name>
</gene>
<keyword evidence="2" id="KW-0805">Transcription regulation</keyword>
<dbReference type="EMBL" id="JBBUTI010000005">
    <property type="protein sequence ID" value="MEK8046230.1"/>
    <property type="molecule type" value="Genomic_DNA"/>
</dbReference>
<dbReference type="CDD" id="cd08475">
    <property type="entry name" value="PBP2_CrgA_like_6"/>
    <property type="match status" value="1"/>
</dbReference>
<keyword evidence="7" id="KW-1185">Reference proteome</keyword>
<dbReference type="InterPro" id="IPR000847">
    <property type="entry name" value="LysR_HTH_N"/>
</dbReference>
<dbReference type="Pfam" id="PF00126">
    <property type="entry name" value="HTH_1"/>
    <property type="match status" value="1"/>
</dbReference>
<protein>
    <submittedName>
        <fullName evidence="6">LysR family transcriptional regulator</fullName>
    </submittedName>
</protein>
<dbReference type="InterPro" id="IPR036388">
    <property type="entry name" value="WH-like_DNA-bd_sf"/>
</dbReference>